<protein>
    <submittedName>
        <fullName evidence="2">Uncharacterized protein</fullName>
    </submittedName>
</protein>
<gene>
    <name evidence="2" type="ORF">SteCoe_4064</name>
</gene>
<keyword evidence="3" id="KW-1185">Reference proteome</keyword>
<evidence type="ECO:0000256" key="1">
    <source>
        <dbReference type="SAM" id="Coils"/>
    </source>
</evidence>
<dbReference type="EMBL" id="MPUH01000050">
    <property type="protein sequence ID" value="OMJ92987.1"/>
    <property type="molecule type" value="Genomic_DNA"/>
</dbReference>
<evidence type="ECO:0000313" key="3">
    <source>
        <dbReference type="Proteomes" id="UP000187209"/>
    </source>
</evidence>
<feature type="coiled-coil region" evidence="1">
    <location>
        <begin position="1"/>
        <end position="28"/>
    </location>
</feature>
<feature type="coiled-coil region" evidence="1">
    <location>
        <begin position="180"/>
        <end position="247"/>
    </location>
</feature>
<dbReference type="AlphaFoldDB" id="A0A1R2CVE2"/>
<comment type="caution">
    <text evidence="2">The sequence shown here is derived from an EMBL/GenBank/DDBJ whole genome shotgun (WGS) entry which is preliminary data.</text>
</comment>
<organism evidence="2 3">
    <name type="scientific">Stentor coeruleus</name>
    <dbReference type="NCBI Taxonomy" id="5963"/>
    <lineage>
        <taxon>Eukaryota</taxon>
        <taxon>Sar</taxon>
        <taxon>Alveolata</taxon>
        <taxon>Ciliophora</taxon>
        <taxon>Postciliodesmatophora</taxon>
        <taxon>Heterotrichea</taxon>
        <taxon>Heterotrichida</taxon>
        <taxon>Stentoridae</taxon>
        <taxon>Stentor</taxon>
    </lineage>
</organism>
<evidence type="ECO:0000313" key="2">
    <source>
        <dbReference type="EMBL" id="OMJ92987.1"/>
    </source>
</evidence>
<sequence>MEDQKSELKNLKEQLKCLTIQLNKQSDIPERVELSKLLREISTLASEILAQKALLRENKATHQILRSNPLSNISEVKNLQNLILEQKEVNENLKNNILERLDYASKNFKGKITLQNQLKRLLQKVKEKFELKGKIKIITNKRNEIQEEYAGITKKLSEDNSLTLKIKYLEDNLPGKIENVNKMRTKLGQLRAQIQEIKLNQEDYSQDVFKEKIAEITAENEKLAGVKESMQKELKSIEEEIEKVNKLISPRH</sequence>
<keyword evidence="1" id="KW-0175">Coiled coil</keyword>
<accession>A0A1R2CVE2</accession>
<dbReference type="Proteomes" id="UP000187209">
    <property type="component" value="Unassembled WGS sequence"/>
</dbReference>
<name>A0A1R2CVE2_9CILI</name>
<reference evidence="2 3" key="1">
    <citation type="submission" date="2016-11" db="EMBL/GenBank/DDBJ databases">
        <title>The macronuclear genome of Stentor coeruleus: a giant cell with tiny introns.</title>
        <authorList>
            <person name="Slabodnick M."/>
            <person name="Ruby J.G."/>
            <person name="Reiff S.B."/>
            <person name="Swart E.C."/>
            <person name="Gosai S."/>
            <person name="Prabakaran S."/>
            <person name="Witkowska E."/>
            <person name="Larue G.E."/>
            <person name="Fisher S."/>
            <person name="Freeman R.M."/>
            <person name="Gunawardena J."/>
            <person name="Chu W."/>
            <person name="Stover N.A."/>
            <person name="Gregory B.D."/>
            <person name="Nowacki M."/>
            <person name="Derisi J."/>
            <person name="Roy S.W."/>
            <person name="Marshall W.F."/>
            <person name="Sood P."/>
        </authorList>
    </citation>
    <scope>NUCLEOTIDE SEQUENCE [LARGE SCALE GENOMIC DNA]</scope>
    <source>
        <strain evidence="2">WM001</strain>
    </source>
</reference>
<proteinExistence type="predicted"/>